<reference evidence="3 4" key="1">
    <citation type="journal article" date="2010" name="Nature">
        <title>The Ectocarpus genome and the independent evolution of multicellularity in brown algae.</title>
        <authorList>
            <person name="Cock J.M."/>
            <person name="Sterck L."/>
            <person name="Rouze P."/>
            <person name="Scornet D."/>
            <person name="Allen A.E."/>
            <person name="Amoutzias G."/>
            <person name="Anthouard V."/>
            <person name="Artiguenave F."/>
            <person name="Aury J.M."/>
            <person name="Badger J.H."/>
            <person name="Beszteri B."/>
            <person name="Billiau K."/>
            <person name="Bonnet E."/>
            <person name="Bothwell J.H."/>
            <person name="Bowler C."/>
            <person name="Boyen C."/>
            <person name="Brownlee C."/>
            <person name="Carrano C.J."/>
            <person name="Charrier B."/>
            <person name="Cho G.Y."/>
            <person name="Coelho S.M."/>
            <person name="Collen J."/>
            <person name="Corre E."/>
            <person name="Da Silva C."/>
            <person name="Delage L."/>
            <person name="Delaroque N."/>
            <person name="Dittami S.M."/>
            <person name="Doulbeau S."/>
            <person name="Elias M."/>
            <person name="Farnham G."/>
            <person name="Gachon C.M."/>
            <person name="Gschloessl B."/>
            <person name="Heesch S."/>
            <person name="Jabbari K."/>
            <person name="Jubin C."/>
            <person name="Kawai H."/>
            <person name="Kimura K."/>
            <person name="Kloareg B."/>
            <person name="Kupper F.C."/>
            <person name="Lang D."/>
            <person name="Le Bail A."/>
            <person name="Leblanc C."/>
            <person name="Lerouge P."/>
            <person name="Lohr M."/>
            <person name="Lopez P.J."/>
            <person name="Martens C."/>
            <person name="Maumus F."/>
            <person name="Michel G."/>
            <person name="Miranda-Saavedra D."/>
            <person name="Morales J."/>
            <person name="Moreau H."/>
            <person name="Motomura T."/>
            <person name="Nagasato C."/>
            <person name="Napoli C.A."/>
            <person name="Nelson D.R."/>
            <person name="Nyvall-Collen P."/>
            <person name="Peters A.F."/>
            <person name="Pommier C."/>
            <person name="Potin P."/>
            <person name="Poulain J."/>
            <person name="Quesneville H."/>
            <person name="Read B."/>
            <person name="Rensing S.A."/>
            <person name="Ritter A."/>
            <person name="Rousvoal S."/>
            <person name="Samanta M."/>
            <person name="Samson G."/>
            <person name="Schroeder D.C."/>
            <person name="Segurens B."/>
            <person name="Strittmatter M."/>
            <person name="Tonon T."/>
            <person name="Tregear J.W."/>
            <person name="Valentin K."/>
            <person name="von Dassow P."/>
            <person name="Yamagishi T."/>
            <person name="Van de Peer Y."/>
            <person name="Wincker P."/>
        </authorList>
    </citation>
    <scope>NUCLEOTIDE SEQUENCE [LARGE SCALE GENOMIC DNA]</scope>
    <source>
        <strain evidence="4">Ec32 / CCAP1310/4</strain>
    </source>
</reference>
<evidence type="ECO:0000259" key="2">
    <source>
        <dbReference type="SMART" id="SM01373"/>
    </source>
</evidence>
<organism evidence="3 4">
    <name type="scientific">Ectocarpus siliculosus</name>
    <name type="common">Brown alga</name>
    <name type="synonym">Conferva siliculosa</name>
    <dbReference type="NCBI Taxonomy" id="2880"/>
    <lineage>
        <taxon>Eukaryota</taxon>
        <taxon>Sar</taxon>
        <taxon>Stramenopiles</taxon>
        <taxon>Ochrophyta</taxon>
        <taxon>PX clade</taxon>
        <taxon>Phaeophyceae</taxon>
        <taxon>Ectocarpales</taxon>
        <taxon>Ectocarpaceae</taxon>
        <taxon>Ectocarpus</taxon>
    </lineage>
</organism>
<dbReference type="InterPro" id="IPR002190">
    <property type="entry name" value="MHD_dom"/>
</dbReference>
<keyword evidence="4" id="KW-1185">Reference proteome</keyword>
<dbReference type="EMBL" id="FN648992">
    <property type="protein sequence ID" value="CBN75292.1"/>
    <property type="molecule type" value="Genomic_DNA"/>
</dbReference>
<dbReference type="InterPro" id="IPR041898">
    <property type="entry name" value="MAGE_WH1"/>
</dbReference>
<name>D8LSU2_ECTSI</name>
<feature type="domain" description="MAGE" evidence="2">
    <location>
        <begin position="37"/>
        <end position="236"/>
    </location>
</feature>
<evidence type="ECO:0000313" key="4">
    <source>
        <dbReference type="Proteomes" id="UP000002630"/>
    </source>
</evidence>
<dbReference type="OrthoDB" id="205198at2759"/>
<dbReference type="InterPro" id="IPR037445">
    <property type="entry name" value="MAGE"/>
</dbReference>
<dbReference type="OMA" id="TNPPEYE"/>
<accession>D8LSU2</accession>
<protein>
    <recommendedName>
        <fullName evidence="2">MAGE domain-containing protein</fullName>
    </recommendedName>
</protein>
<dbReference type="InParanoid" id="D8LSU2"/>
<sequence>MVKSAKTPSKEVQIEEKDQKKGNELSDLAKKDLVKKMMRFLLMKGLNHEPLTRKEVMDNVLGEKYRKAGVLKFILNKADEKLQQGMGFKIKTPLPDKPWFVKDTFYVVNVLNNEQHFKEVLRGKGQAGRGLLVLVLSIVFCSSDKSVAENQLFKKLHDHVDKRVPEKAWNGNNPKNKVRVHVDGLGDVHEHLAMFAKQHYLLKKMVDKPTADGGTESIPHYSMGPRSVLEIGHRQLVELMAKVMGQSMDPSDLLGLEEQESQGLSQMATQEH</sequence>
<dbReference type="SMART" id="SM01373">
    <property type="entry name" value="MAGE"/>
    <property type="match status" value="1"/>
</dbReference>
<dbReference type="Proteomes" id="UP000002630">
    <property type="component" value="Linkage Group LG10"/>
</dbReference>
<dbReference type="AlphaFoldDB" id="D8LSU2"/>
<feature type="region of interest" description="Disordered" evidence="1">
    <location>
        <begin position="1"/>
        <end position="20"/>
    </location>
</feature>
<gene>
    <name evidence="3" type="ORF">Esi_0076_0113</name>
</gene>
<dbReference type="Pfam" id="PF01454">
    <property type="entry name" value="MAGE"/>
    <property type="match status" value="1"/>
</dbReference>
<dbReference type="EMBL" id="FN649735">
    <property type="protein sequence ID" value="CBN75292.1"/>
    <property type="molecule type" value="Genomic_DNA"/>
</dbReference>
<dbReference type="Gene3D" id="1.10.10.1200">
    <property type="entry name" value="MAGE homology domain, winged helix WH1 motif"/>
    <property type="match status" value="1"/>
</dbReference>
<evidence type="ECO:0000313" key="3">
    <source>
        <dbReference type="EMBL" id="CBN75292.1"/>
    </source>
</evidence>
<feature type="compositionally biased region" description="Basic and acidic residues" evidence="1">
    <location>
        <begin position="8"/>
        <end position="20"/>
    </location>
</feature>
<evidence type="ECO:0000256" key="1">
    <source>
        <dbReference type="SAM" id="MobiDB-lite"/>
    </source>
</evidence>
<dbReference type="Gene3D" id="1.10.10.1210">
    <property type="entry name" value="MAGE homology domain, winged helix WH2 motif"/>
    <property type="match status" value="1"/>
</dbReference>
<dbReference type="GO" id="GO:0005634">
    <property type="term" value="C:nucleus"/>
    <property type="evidence" value="ECO:0007669"/>
    <property type="project" value="TreeGrafter"/>
</dbReference>
<proteinExistence type="predicted"/>
<dbReference type="eggNOG" id="ENOG502SG1D">
    <property type="taxonomic scope" value="Eukaryota"/>
</dbReference>
<dbReference type="STRING" id="2880.D8LSU2"/>
<dbReference type="InterPro" id="IPR041899">
    <property type="entry name" value="MAGE_WH2"/>
</dbReference>
<dbReference type="PANTHER" id="PTHR11736">
    <property type="entry name" value="MELANOMA-ASSOCIATED ANTIGEN MAGE ANTIGEN"/>
    <property type="match status" value="1"/>
</dbReference>
<dbReference type="PANTHER" id="PTHR11736:SF14">
    <property type="entry name" value="NSE3 HOMOLOG, SMC5-SMC6 COMPLEX COMPONENT"/>
    <property type="match status" value="1"/>
</dbReference>